<dbReference type="EMBL" id="JAAIVB010000078">
    <property type="protein sequence ID" value="NEX64030.1"/>
    <property type="molecule type" value="Genomic_DNA"/>
</dbReference>
<name>A0A6B3SSU0_9BURK</name>
<evidence type="ECO:0000259" key="3">
    <source>
        <dbReference type="Pfam" id="PF02397"/>
    </source>
</evidence>
<organism evidence="4 5">
    <name type="scientific">Noviherbaspirillum galbum</name>
    <dbReference type="NCBI Taxonomy" id="2709383"/>
    <lineage>
        <taxon>Bacteria</taxon>
        <taxon>Pseudomonadati</taxon>
        <taxon>Pseudomonadota</taxon>
        <taxon>Betaproteobacteria</taxon>
        <taxon>Burkholderiales</taxon>
        <taxon>Oxalobacteraceae</taxon>
        <taxon>Noviherbaspirillum</taxon>
    </lineage>
</organism>
<keyword evidence="2" id="KW-1133">Transmembrane helix</keyword>
<dbReference type="PANTHER" id="PTHR30576:SF8">
    <property type="entry name" value="UNDECAPRENYL-PHOSPHATE GALACTOSE PHOSPHOTRANSFERASE"/>
    <property type="match status" value="1"/>
</dbReference>
<keyword evidence="5" id="KW-1185">Reference proteome</keyword>
<keyword evidence="2" id="KW-0472">Membrane</keyword>
<dbReference type="AlphaFoldDB" id="A0A6B3SSU0"/>
<evidence type="ECO:0000256" key="2">
    <source>
        <dbReference type="SAM" id="Phobius"/>
    </source>
</evidence>
<dbReference type="InterPro" id="IPR003362">
    <property type="entry name" value="Bact_transf"/>
</dbReference>
<accession>A0A6B3SSU0</accession>
<comment type="caution">
    <text evidence="4">The sequence shown here is derived from an EMBL/GenBank/DDBJ whole genome shotgun (WGS) entry which is preliminary data.</text>
</comment>
<comment type="similarity">
    <text evidence="1">Belongs to the bacterial sugar transferase family.</text>
</comment>
<proteinExistence type="inferred from homology"/>
<protein>
    <submittedName>
        <fullName evidence="4">Sugar transferase</fullName>
    </submittedName>
</protein>
<feature type="domain" description="Bacterial sugar transferase" evidence="3">
    <location>
        <begin position="22"/>
        <end position="195"/>
    </location>
</feature>
<evidence type="ECO:0000313" key="5">
    <source>
        <dbReference type="Proteomes" id="UP000482155"/>
    </source>
</evidence>
<keyword evidence="4" id="KW-0808">Transferase</keyword>
<reference evidence="4 5" key="1">
    <citation type="submission" date="2020-02" db="EMBL/GenBank/DDBJ databases">
        <authorList>
            <person name="Kim M.K."/>
        </authorList>
    </citation>
    <scope>NUCLEOTIDE SEQUENCE [LARGE SCALE GENOMIC DNA]</scope>
    <source>
        <strain evidence="4 5">17J57-3</strain>
    </source>
</reference>
<evidence type="ECO:0000256" key="1">
    <source>
        <dbReference type="ARBA" id="ARBA00006464"/>
    </source>
</evidence>
<dbReference type="Pfam" id="PF02397">
    <property type="entry name" value="Bac_transf"/>
    <property type="match status" value="1"/>
</dbReference>
<sequence>MSANLADIERDGWRRRAGLAGKRAFDVCASAAGLLVLGPLLLLIALMVRLLLGSPVLFRQQRPGWHGVPFSICKFRTMNDRRDASGELLPDSERLTRFGRFLRKTSLDELPELFDVLRGKMSLVGPRPLLMAYLPRYTPEQFRRHDMRPGITGWAQVNGRQTLKFSKRLEHDVWYVDHWSFLLDLKILLMTFSRVSSGSGVISGQDVEDVDDLGLSAPRAKPATGRNA</sequence>
<dbReference type="Proteomes" id="UP000482155">
    <property type="component" value="Unassembled WGS sequence"/>
</dbReference>
<feature type="transmembrane region" description="Helical" evidence="2">
    <location>
        <begin position="31"/>
        <end position="52"/>
    </location>
</feature>
<gene>
    <name evidence="4" type="ORF">G3574_23350</name>
</gene>
<dbReference type="RefSeq" id="WP_163967956.1">
    <property type="nucleotide sequence ID" value="NZ_JAAIVB010000078.1"/>
</dbReference>
<dbReference type="GO" id="GO:0016780">
    <property type="term" value="F:phosphotransferase activity, for other substituted phosphate groups"/>
    <property type="evidence" value="ECO:0007669"/>
    <property type="project" value="TreeGrafter"/>
</dbReference>
<evidence type="ECO:0000313" key="4">
    <source>
        <dbReference type="EMBL" id="NEX64030.1"/>
    </source>
</evidence>
<keyword evidence="2" id="KW-0812">Transmembrane</keyword>
<dbReference type="PANTHER" id="PTHR30576">
    <property type="entry name" value="COLANIC BIOSYNTHESIS UDP-GLUCOSE LIPID CARRIER TRANSFERASE"/>
    <property type="match status" value="1"/>
</dbReference>